<reference evidence="1" key="1">
    <citation type="submission" date="2021-02" db="EMBL/GenBank/DDBJ databases">
        <authorList>
            <consortium name="DOE Joint Genome Institute"/>
            <person name="Ahrendt S."/>
            <person name="Looney B.P."/>
            <person name="Miyauchi S."/>
            <person name="Morin E."/>
            <person name="Drula E."/>
            <person name="Courty P.E."/>
            <person name="Chicoki N."/>
            <person name="Fauchery L."/>
            <person name="Kohler A."/>
            <person name="Kuo A."/>
            <person name="Labutti K."/>
            <person name="Pangilinan J."/>
            <person name="Lipzen A."/>
            <person name="Riley R."/>
            <person name="Andreopoulos W."/>
            <person name="He G."/>
            <person name="Johnson J."/>
            <person name="Barry K.W."/>
            <person name="Grigoriev I.V."/>
            <person name="Nagy L."/>
            <person name="Hibbett D."/>
            <person name="Henrissat B."/>
            <person name="Matheny P.B."/>
            <person name="Labbe J."/>
            <person name="Martin F."/>
        </authorList>
    </citation>
    <scope>NUCLEOTIDE SEQUENCE</scope>
    <source>
        <strain evidence="1">EC-137</strain>
    </source>
</reference>
<accession>A0ACB8QRS2</accession>
<sequence>MLLRVVHPPRLPAVRAYSVFSSKPGGGRYFNSAKPPKAVPPATNSSPANTAAASSPATAAPASEAPAPPAAPAYPRLSAADLRLHQFFALHRPLFLQQPPAALFARTDTLHLAPPPADDMQPLHPFDITSPEADADAARQLARALAMQRVGAAADWAATLRRLGVEDGIGEGDAGVLLDSTKRKRKRKMKKHKLKKRRRLNRMKEEEKKK</sequence>
<gene>
    <name evidence="1" type="ORF">K488DRAFT_83942</name>
</gene>
<protein>
    <submittedName>
        <fullName evidence="1">Uncharacterized protein</fullName>
    </submittedName>
</protein>
<reference evidence="1" key="2">
    <citation type="journal article" date="2022" name="New Phytol.">
        <title>Evolutionary transition to the ectomycorrhizal habit in the genomes of a hyperdiverse lineage of mushroom-forming fungi.</title>
        <authorList>
            <person name="Looney B."/>
            <person name="Miyauchi S."/>
            <person name="Morin E."/>
            <person name="Drula E."/>
            <person name="Courty P.E."/>
            <person name="Kohler A."/>
            <person name="Kuo A."/>
            <person name="LaButti K."/>
            <person name="Pangilinan J."/>
            <person name="Lipzen A."/>
            <person name="Riley R."/>
            <person name="Andreopoulos W."/>
            <person name="He G."/>
            <person name="Johnson J."/>
            <person name="Nolan M."/>
            <person name="Tritt A."/>
            <person name="Barry K.W."/>
            <person name="Grigoriev I.V."/>
            <person name="Nagy L.G."/>
            <person name="Hibbett D."/>
            <person name="Henrissat B."/>
            <person name="Matheny P.B."/>
            <person name="Labbe J."/>
            <person name="Martin F.M."/>
        </authorList>
    </citation>
    <scope>NUCLEOTIDE SEQUENCE</scope>
    <source>
        <strain evidence="1">EC-137</strain>
    </source>
</reference>
<organism evidence="1 2">
    <name type="scientific">Vararia minispora EC-137</name>
    <dbReference type="NCBI Taxonomy" id="1314806"/>
    <lineage>
        <taxon>Eukaryota</taxon>
        <taxon>Fungi</taxon>
        <taxon>Dikarya</taxon>
        <taxon>Basidiomycota</taxon>
        <taxon>Agaricomycotina</taxon>
        <taxon>Agaricomycetes</taxon>
        <taxon>Russulales</taxon>
        <taxon>Lachnocladiaceae</taxon>
        <taxon>Vararia</taxon>
    </lineage>
</organism>
<dbReference type="EMBL" id="MU273499">
    <property type="protein sequence ID" value="KAI0034534.1"/>
    <property type="molecule type" value="Genomic_DNA"/>
</dbReference>
<keyword evidence="2" id="KW-1185">Reference proteome</keyword>
<evidence type="ECO:0000313" key="1">
    <source>
        <dbReference type="EMBL" id="KAI0034534.1"/>
    </source>
</evidence>
<evidence type="ECO:0000313" key="2">
    <source>
        <dbReference type="Proteomes" id="UP000814128"/>
    </source>
</evidence>
<comment type="caution">
    <text evidence="1">The sequence shown here is derived from an EMBL/GenBank/DDBJ whole genome shotgun (WGS) entry which is preliminary data.</text>
</comment>
<name>A0ACB8QRS2_9AGAM</name>
<dbReference type="Proteomes" id="UP000814128">
    <property type="component" value="Unassembled WGS sequence"/>
</dbReference>
<proteinExistence type="predicted"/>